<protein>
    <submittedName>
        <fullName evidence="1">Ferredoxin</fullName>
    </submittedName>
</protein>
<dbReference type="EMBL" id="RZYA01000001">
    <property type="protein sequence ID" value="RVU29179.1"/>
    <property type="molecule type" value="Genomic_DNA"/>
</dbReference>
<name>A0A3S2Z5G1_9ACTN</name>
<accession>A0A3S2Z5G1</accession>
<sequence>MKRSVDLAECLGYACCMRESPNLFDIRDDSGLATLLVEGPSDDQRDEAERAVRVCPAGVNAVEGLRTADYQEKIVRISGE</sequence>
<proteinExistence type="predicted"/>
<dbReference type="Gene3D" id="3.30.70.20">
    <property type="match status" value="1"/>
</dbReference>
<organism evidence="1 2">
    <name type="scientific">Streptomyces antnestii</name>
    <dbReference type="NCBI Taxonomy" id="2494256"/>
    <lineage>
        <taxon>Bacteria</taxon>
        <taxon>Bacillati</taxon>
        <taxon>Actinomycetota</taxon>
        <taxon>Actinomycetes</taxon>
        <taxon>Kitasatosporales</taxon>
        <taxon>Streptomycetaceae</taxon>
        <taxon>Streptomyces</taxon>
    </lineage>
</organism>
<dbReference type="Proteomes" id="UP000283128">
    <property type="component" value="Unassembled WGS sequence"/>
</dbReference>
<comment type="caution">
    <text evidence="1">The sequence shown here is derived from an EMBL/GenBank/DDBJ whole genome shotgun (WGS) entry which is preliminary data.</text>
</comment>
<keyword evidence="2" id="KW-1185">Reference proteome</keyword>
<dbReference type="SUPFAM" id="SSF54862">
    <property type="entry name" value="4Fe-4S ferredoxins"/>
    <property type="match status" value="1"/>
</dbReference>
<dbReference type="AlphaFoldDB" id="A0A3S2Z5G1"/>
<dbReference type="Pfam" id="PF13459">
    <property type="entry name" value="Fer4_15"/>
    <property type="match status" value="1"/>
</dbReference>
<evidence type="ECO:0000313" key="2">
    <source>
        <dbReference type="Proteomes" id="UP000283128"/>
    </source>
</evidence>
<gene>
    <name evidence="1" type="ORF">EOT10_04055</name>
</gene>
<evidence type="ECO:0000313" key="1">
    <source>
        <dbReference type="EMBL" id="RVU29179.1"/>
    </source>
</evidence>
<reference evidence="1 2" key="1">
    <citation type="submission" date="2019-01" db="EMBL/GenBank/DDBJ databases">
        <title>Genome sequences of Streptomyces and Rhizobium isolates collected from root and soil.</title>
        <authorList>
            <person name="Chhettri S."/>
            <person name="Sevigny J.L."/>
            <person name="Sen A."/>
            <person name="Ennis N."/>
            <person name="Tisa L."/>
        </authorList>
    </citation>
    <scope>NUCLEOTIDE SEQUENCE [LARGE SCALE GENOMIC DNA]</scope>
    <source>
        <strain evidence="1 2">San01</strain>
    </source>
</reference>
<dbReference type="OrthoDB" id="9803319at2"/>